<name>A0ABN9PYD1_9DINO</name>
<proteinExistence type="predicted"/>
<sequence length="341" mass="38108">MEPQDLQEWARRARGVAAATDEATCGGRKLGFFICFQFLASSGMEVIPVLGAPVCAHVPVLLKLRGLQVDDSEWLWAPGTEPWDIQKAAECWFMHAEDYLCQLHDVYERRRGRAAGLKLKRVPLAQEWSRQFKARSSLEFRGVAPLTSAARRTAQQKAYMLERGWGRFSCLNRQLQVIDGAVIEGDWRPSTWGLGEDVYRQGGRGAAVGQRRSCRLHAGGARRPPAAAAAAQAYQSEWKARACAAAQEKGGRAAFGFIRAGHQVQPSVFEVLDEEQEQPMPLGGDAAMNKLTQQRGPLWQHKLRQDEAHPDTWRGAEFDVEELPLTLQNLREVVDTYSDRA</sequence>
<accession>A0ABN9PYD1</accession>
<dbReference type="EMBL" id="CAUYUJ010001652">
    <property type="protein sequence ID" value="CAK0796957.1"/>
    <property type="molecule type" value="Genomic_DNA"/>
</dbReference>
<feature type="non-terminal residue" evidence="1">
    <location>
        <position position="341"/>
    </location>
</feature>
<protein>
    <submittedName>
        <fullName evidence="1">Uncharacterized protein</fullName>
    </submittedName>
</protein>
<keyword evidence="2" id="KW-1185">Reference proteome</keyword>
<reference evidence="1" key="1">
    <citation type="submission" date="2023-10" db="EMBL/GenBank/DDBJ databases">
        <authorList>
            <person name="Chen Y."/>
            <person name="Shah S."/>
            <person name="Dougan E. K."/>
            <person name="Thang M."/>
            <person name="Chan C."/>
        </authorList>
    </citation>
    <scope>NUCLEOTIDE SEQUENCE [LARGE SCALE GENOMIC DNA]</scope>
</reference>
<evidence type="ECO:0000313" key="1">
    <source>
        <dbReference type="EMBL" id="CAK0796957.1"/>
    </source>
</evidence>
<dbReference type="Proteomes" id="UP001189429">
    <property type="component" value="Unassembled WGS sequence"/>
</dbReference>
<organism evidence="1 2">
    <name type="scientific">Prorocentrum cordatum</name>
    <dbReference type="NCBI Taxonomy" id="2364126"/>
    <lineage>
        <taxon>Eukaryota</taxon>
        <taxon>Sar</taxon>
        <taxon>Alveolata</taxon>
        <taxon>Dinophyceae</taxon>
        <taxon>Prorocentrales</taxon>
        <taxon>Prorocentraceae</taxon>
        <taxon>Prorocentrum</taxon>
    </lineage>
</organism>
<comment type="caution">
    <text evidence="1">The sequence shown here is derived from an EMBL/GenBank/DDBJ whole genome shotgun (WGS) entry which is preliminary data.</text>
</comment>
<evidence type="ECO:0000313" key="2">
    <source>
        <dbReference type="Proteomes" id="UP001189429"/>
    </source>
</evidence>
<gene>
    <name evidence="1" type="ORF">PCOR1329_LOCUS6173</name>
</gene>